<protein>
    <submittedName>
        <fullName evidence="1">Uncharacterized protein</fullName>
    </submittedName>
</protein>
<name>A0ABQ8RZ20_PERAM</name>
<reference evidence="1 2" key="1">
    <citation type="journal article" date="2022" name="Allergy">
        <title>Genome assembly and annotation of Periplaneta americana reveal a comprehensive cockroach allergen profile.</title>
        <authorList>
            <person name="Wang L."/>
            <person name="Xiong Q."/>
            <person name="Saelim N."/>
            <person name="Wang L."/>
            <person name="Nong W."/>
            <person name="Wan A.T."/>
            <person name="Shi M."/>
            <person name="Liu X."/>
            <person name="Cao Q."/>
            <person name="Hui J.H.L."/>
            <person name="Sookrung N."/>
            <person name="Leung T.F."/>
            <person name="Tungtrongchitr A."/>
            <person name="Tsui S.K.W."/>
        </authorList>
    </citation>
    <scope>NUCLEOTIDE SEQUENCE [LARGE SCALE GENOMIC DNA]</scope>
    <source>
        <strain evidence="1">PWHHKU_190912</strain>
    </source>
</reference>
<dbReference type="Proteomes" id="UP001148838">
    <property type="component" value="Unassembled WGS sequence"/>
</dbReference>
<organism evidence="1 2">
    <name type="scientific">Periplaneta americana</name>
    <name type="common">American cockroach</name>
    <name type="synonym">Blatta americana</name>
    <dbReference type="NCBI Taxonomy" id="6978"/>
    <lineage>
        <taxon>Eukaryota</taxon>
        <taxon>Metazoa</taxon>
        <taxon>Ecdysozoa</taxon>
        <taxon>Arthropoda</taxon>
        <taxon>Hexapoda</taxon>
        <taxon>Insecta</taxon>
        <taxon>Pterygota</taxon>
        <taxon>Neoptera</taxon>
        <taxon>Polyneoptera</taxon>
        <taxon>Dictyoptera</taxon>
        <taxon>Blattodea</taxon>
        <taxon>Blattoidea</taxon>
        <taxon>Blattidae</taxon>
        <taxon>Blattinae</taxon>
        <taxon>Periplaneta</taxon>
    </lineage>
</organism>
<evidence type="ECO:0000313" key="2">
    <source>
        <dbReference type="Proteomes" id="UP001148838"/>
    </source>
</evidence>
<gene>
    <name evidence="1" type="ORF">ANN_26688</name>
</gene>
<accession>A0ABQ8RZ20</accession>
<sequence length="160" mass="18004">MYNAALVSTSLGGWRSNRNPVPELEPNEFVYPPRVYEGFLPISVEKFNDPETEEILLCRGSSLLHQSTTHIQSTLFVRKAVMTSLLFMLGKTIRHKPGCSSNVRGRGNSPVSPVVQVIKELFAPEEGNAKHSRKITFTRCVTSLELLREIDEKAEKASWM</sequence>
<dbReference type="EMBL" id="JAJSOF020000039">
    <property type="protein sequence ID" value="KAJ4426889.1"/>
    <property type="molecule type" value="Genomic_DNA"/>
</dbReference>
<comment type="caution">
    <text evidence="1">The sequence shown here is derived from an EMBL/GenBank/DDBJ whole genome shotgun (WGS) entry which is preliminary data.</text>
</comment>
<keyword evidence="2" id="KW-1185">Reference proteome</keyword>
<proteinExistence type="predicted"/>
<evidence type="ECO:0000313" key="1">
    <source>
        <dbReference type="EMBL" id="KAJ4426889.1"/>
    </source>
</evidence>